<dbReference type="GO" id="GO:0005891">
    <property type="term" value="C:voltage-gated calcium channel complex"/>
    <property type="evidence" value="ECO:0007669"/>
    <property type="project" value="TreeGrafter"/>
</dbReference>
<evidence type="ECO:0000256" key="8">
    <source>
        <dbReference type="ARBA" id="ARBA00022882"/>
    </source>
</evidence>
<evidence type="ECO:0000256" key="11">
    <source>
        <dbReference type="ARBA" id="ARBA00023136"/>
    </source>
</evidence>
<keyword evidence="8" id="KW-0851">Voltage-gated channel</keyword>
<dbReference type="PANTHER" id="PTHR10166:SF43">
    <property type="entry name" value="VWA N-TERMINAL DOMAIN-CONTAINING PROTEIN"/>
    <property type="match status" value="1"/>
</dbReference>
<keyword evidence="2" id="KW-0813">Transport</keyword>
<feature type="region of interest" description="Disordered" evidence="14">
    <location>
        <begin position="415"/>
        <end position="435"/>
    </location>
</feature>
<evidence type="ECO:0000313" key="15">
    <source>
        <dbReference type="EMBL" id="EKC30199.1"/>
    </source>
</evidence>
<sequence length="435" mass="48801">MERINTPPGGGSIAYSAAVDSIGKYWQISSFPLVIRCEARPSMDGPYNTIGISYTRFILRIYSVLHCILEIQLLFIIMSLTAEDLASDGIKKDFSQAYLDSANYTFERKDGRDIVEQVKQELGDYFSKKKKAAEILAQKVKEIYEDFIKHKKFKTGKLTDLKAKQYRDSDIPEQLAGSLKFAPYYKQNVSQEFSTIKIADEVPREEEMTVDTVNFTAKLEDTFKENAGNDEFLRWQYFGSTAGIVRIYPGREWSTNFAGFYNDYDPRVRPWYIAATSGPKDVVIVLDCSLSMKGEKFSIAKGVAKTVINTLTKQDYVNVVCARASHWDQVGKLHYYGTTALSCQQDTMVPATIAHRKDLKEKIQKLKAGGTSELEKGLEIAYDLLKSNPRTGCQSVIVFVTDGQDTDGENIRCGPGTNLLSPQPNLAHTSQSAFG</sequence>
<keyword evidence="7" id="KW-0106">Calcium</keyword>
<keyword evidence="4" id="KW-0107">Calcium channel</keyword>
<evidence type="ECO:0000256" key="9">
    <source>
        <dbReference type="ARBA" id="ARBA00022989"/>
    </source>
</evidence>
<dbReference type="InterPro" id="IPR036465">
    <property type="entry name" value="vWFA_dom_sf"/>
</dbReference>
<evidence type="ECO:0000256" key="5">
    <source>
        <dbReference type="ARBA" id="ARBA00022692"/>
    </source>
</evidence>
<organism evidence="15">
    <name type="scientific">Magallana gigas</name>
    <name type="common">Pacific oyster</name>
    <name type="synonym">Crassostrea gigas</name>
    <dbReference type="NCBI Taxonomy" id="29159"/>
    <lineage>
        <taxon>Eukaryota</taxon>
        <taxon>Metazoa</taxon>
        <taxon>Spiralia</taxon>
        <taxon>Lophotrochozoa</taxon>
        <taxon>Mollusca</taxon>
        <taxon>Bivalvia</taxon>
        <taxon>Autobranchia</taxon>
        <taxon>Pteriomorphia</taxon>
        <taxon>Ostreida</taxon>
        <taxon>Ostreoidea</taxon>
        <taxon>Ostreidae</taxon>
        <taxon>Magallana</taxon>
    </lineage>
</organism>
<keyword evidence="11" id="KW-0472">Membrane</keyword>
<dbReference type="Pfam" id="PF08399">
    <property type="entry name" value="VWA_N"/>
    <property type="match status" value="1"/>
</dbReference>
<proteinExistence type="predicted"/>
<dbReference type="InterPro" id="IPR002035">
    <property type="entry name" value="VWF_A"/>
</dbReference>
<accession>K1QGG7</accession>
<evidence type="ECO:0000256" key="3">
    <source>
        <dbReference type="ARBA" id="ARBA00022568"/>
    </source>
</evidence>
<keyword evidence="10" id="KW-0406">Ion transport</keyword>
<dbReference type="PROSITE" id="PS50234">
    <property type="entry name" value="VWFA"/>
    <property type="match status" value="1"/>
</dbReference>
<dbReference type="Pfam" id="PF00092">
    <property type="entry name" value="VWA"/>
    <property type="match status" value="1"/>
</dbReference>
<evidence type="ECO:0000256" key="6">
    <source>
        <dbReference type="ARBA" id="ARBA00022729"/>
    </source>
</evidence>
<dbReference type="HOGENOM" id="CLU_630459_0_0_1"/>
<dbReference type="InterPro" id="IPR013608">
    <property type="entry name" value="VWA_N"/>
</dbReference>
<dbReference type="InterPro" id="IPR051173">
    <property type="entry name" value="Ca_channel_alpha-2/delta"/>
</dbReference>
<reference evidence="15" key="1">
    <citation type="journal article" date="2012" name="Nature">
        <title>The oyster genome reveals stress adaptation and complexity of shell formation.</title>
        <authorList>
            <person name="Zhang G."/>
            <person name="Fang X."/>
            <person name="Guo X."/>
            <person name="Li L."/>
            <person name="Luo R."/>
            <person name="Xu F."/>
            <person name="Yang P."/>
            <person name="Zhang L."/>
            <person name="Wang X."/>
            <person name="Qi H."/>
            <person name="Xiong Z."/>
            <person name="Que H."/>
            <person name="Xie Y."/>
            <person name="Holland P.W."/>
            <person name="Paps J."/>
            <person name="Zhu Y."/>
            <person name="Wu F."/>
            <person name="Chen Y."/>
            <person name="Wang J."/>
            <person name="Peng C."/>
            <person name="Meng J."/>
            <person name="Yang L."/>
            <person name="Liu J."/>
            <person name="Wen B."/>
            <person name="Zhang N."/>
            <person name="Huang Z."/>
            <person name="Zhu Q."/>
            <person name="Feng Y."/>
            <person name="Mount A."/>
            <person name="Hedgecock D."/>
            <person name="Xu Z."/>
            <person name="Liu Y."/>
            <person name="Domazet-Loso T."/>
            <person name="Du Y."/>
            <person name="Sun X."/>
            <person name="Zhang S."/>
            <person name="Liu B."/>
            <person name="Cheng P."/>
            <person name="Jiang X."/>
            <person name="Li J."/>
            <person name="Fan D."/>
            <person name="Wang W."/>
            <person name="Fu W."/>
            <person name="Wang T."/>
            <person name="Wang B."/>
            <person name="Zhang J."/>
            <person name="Peng Z."/>
            <person name="Li Y."/>
            <person name="Li N."/>
            <person name="Wang J."/>
            <person name="Chen M."/>
            <person name="He Y."/>
            <person name="Tan F."/>
            <person name="Song X."/>
            <person name="Zheng Q."/>
            <person name="Huang R."/>
            <person name="Yang H."/>
            <person name="Du X."/>
            <person name="Chen L."/>
            <person name="Yang M."/>
            <person name="Gaffney P.M."/>
            <person name="Wang S."/>
            <person name="Luo L."/>
            <person name="She Z."/>
            <person name="Ming Y."/>
            <person name="Huang W."/>
            <person name="Zhang S."/>
            <person name="Huang B."/>
            <person name="Zhang Y."/>
            <person name="Qu T."/>
            <person name="Ni P."/>
            <person name="Miao G."/>
            <person name="Wang J."/>
            <person name="Wang Q."/>
            <person name="Steinberg C.E."/>
            <person name="Wang H."/>
            <person name="Li N."/>
            <person name="Qian L."/>
            <person name="Zhang G."/>
            <person name="Li Y."/>
            <person name="Yang H."/>
            <person name="Liu X."/>
            <person name="Wang J."/>
            <person name="Yin Y."/>
            <person name="Wang J."/>
        </authorList>
    </citation>
    <scope>NUCLEOTIDE SEQUENCE [LARGE SCALE GENOMIC DNA]</scope>
    <source>
        <strain evidence="15">05x7-T-G4-1.051#20</strain>
    </source>
</reference>
<keyword evidence="12" id="KW-0325">Glycoprotein</keyword>
<evidence type="ECO:0000256" key="12">
    <source>
        <dbReference type="ARBA" id="ARBA00023180"/>
    </source>
</evidence>
<dbReference type="InParanoid" id="K1QGG7"/>
<evidence type="ECO:0000256" key="7">
    <source>
        <dbReference type="ARBA" id="ARBA00022837"/>
    </source>
</evidence>
<dbReference type="SUPFAM" id="SSF53300">
    <property type="entry name" value="vWA-like"/>
    <property type="match status" value="1"/>
</dbReference>
<keyword evidence="5" id="KW-0812">Transmembrane</keyword>
<dbReference type="GO" id="GO:0005245">
    <property type="term" value="F:voltage-gated calcium channel activity"/>
    <property type="evidence" value="ECO:0007669"/>
    <property type="project" value="TreeGrafter"/>
</dbReference>
<keyword evidence="6" id="KW-0732">Signal</keyword>
<evidence type="ECO:0000256" key="14">
    <source>
        <dbReference type="SAM" id="MobiDB-lite"/>
    </source>
</evidence>
<evidence type="ECO:0000256" key="2">
    <source>
        <dbReference type="ARBA" id="ARBA00022448"/>
    </source>
</evidence>
<comment type="subcellular location">
    <subcellularLocation>
        <location evidence="1">Membrane</location>
        <topology evidence="1">Single-pass type I membrane protein</topology>
    </subcellularLocation>
</comment>
<evidence type="ECO:0000256" key="1">
    <source>
        <dbReference type="ARBA" id="ARBA00004479"/>
    </source>
</evidence>
<name>K1QGG7_MAGGI</name>
<feature type="compositionally biased region" description="Polar residues" evidence="14">
    <location>
        <begin position="418"/>
        <end position="435"/>
    </location>
</feature>
<dbReference type="PANTHER" id="PTHR10166">
    <property type="entry name" value="VOLTAGE-DEPENDENT CALCIUM CHANNEL SUBUNIT ALPHA-2/DELTA-RELATED"/>
    <property type="match status" value="1"/>
</dbReference>
<evidence type="ECO:0000256" key="10">
    <source>
        <dbReference type="ARBA" id="ARBA00023065"/>
    </source>
</evidence>
<protein>
    <submittedName>
        <fullName evidence="15">Voltage-dependent calcium channel subunit alpha-2/delta-1</fullName>
    </submittedName>
</protein>
<keyword evidence="9" id="KW-1133">Transmembrane helix</keyword>
<dbReference type="Gene3D" id="3.40.50.410">
    <property type="entry name" value="von Willebrand factor, type A domain"/>
    <property type="match status" value="1"/>
</dbReference>
<dbReference type="AlphaFoldDB" id="K1QGG7"/>
<evidence type="ECO:0000256" key="4">
    <source>
        <dbReference type="ARBA" id="ARBA00022673"/>
    </source>
</evidence>
<evidence type="ECO:0000256" key="13">
    <source>
        <dbReference type="ARBA" id="ARBA00023303"/>
    </source>
</evidence>
<keyword evidence="3" id="KW-0109">Calcium transport</keyword>
<dbReference type="EMBL" id="JH817391">
    <property type="protein sequence ID" value="EKC30199.1"/>
    <property type="molecule type" value="Genomic_DNA"/>
</dbReference>
<keyword evidence="13" id="KW-0407">Ion channel</keyword>
<gene>
    <name evidence="15" type="ORF">CGI_10020369</name>
</gene>